<protein>
    <submittedName>
        <fullName evidence="1">Uncharacterized protein</fullName>
    </submittedName>
</protein>
<proteinExistence type="predicted"/>
<evidence type="ECO:0000313" key="2">
    <source>
        <dbReference type="Proteomes" id="UP000094256"/>
    </source>
</evidence>
<evidence type="ECO:0000313" key="1">
    <source>
        <dbReference type="EMBL" id="AOH83624.1"/>
    </source>
</evidence>
<name>A0A1B3Z871_9SPHN</name>
<keyword evidence="2" id="KW-1185">Reference proteome</keyword>
<sequence length="294" mass="30124">MTFTDPSLPVLRDDAILSSGSLALVDFAHSANPLVGTPAAGVSAASIPNIAWKEAAALAGAGTQADWAFNSRVSLTAADGFIERSGKGGVHVCMSQVGGTGTGKGVTIERIVAAGSPLLQYLAANLTHKFYFSRWERITRVALTGALEPCEAAIYANSSGSPYSTGLLNLNRTGIVNAGLGSKSSPDLPQATGNSFRSGGFNGWTAAGQPNSTGAADIIAALMTVGQQPTAYNGASMANKSRSTILYRAYLEDLTASGRAYADVEALDFALFGQAFAAGGRYAGDTFTPVSTLP</sequence>
<reference evidence="1 2" key="1">
    <citation type="submission" date="2016-01" db="EMBL/GenBank/DDBJ databases">
        <title>Complete genome and mega plasmid sequence of Sphingomonas panacis DCY99 elicits systemic resistance in rice to Xanthomonas oryzae.</title>
        <authorList>
            <person name="Kim Y.J."/>
            <person name="Yang D.C."/>
            <person name="Sing P."/>
        </authorList>
    </citation>
    <scope>NUCLEOTIDE SEQUENCE [LARGE SCALE GENOMIC DNA]</scope>
    <source>
        <strain evidence="1 2">DCY99</strain>
    </source>
</reference>
<dbReference type="AlphaFoldDB" id="A0A1B3Z871"/>
<dbReference type="STRING" id="1560345.AWL63_06205"/>
<organism evidence="1 2">
    <name type="scientific">Sphingomonas panacis</name>
    <dbReference type="NCBI Taxonomy" id="1560345"/>
    <lineage>
        <taxon>Bacteria</taxon>
        <taxon>Pseudomonadati</taxon>
        <taxon>Pseudomonadota</taxon>
        <taxon>Alphaproteobacteria</taxon>
        <taxon>Sphingomonadales</taxon>
        <taxon>Sphingomonadaceae</taxon>
        <taxon>Sphingomonas</taxon>
    </lineage>
</organism>
<dbReference type="KEGG" id="span:AWL63_06205"/>
<dbReference type="EMBL" id="CP014168">
    <property type="protein sequence ID" value="AOH83624.1"/>
    <property type="molecule type" value="Genomic_DNA"/>
</dbReference>
<dbReference type="Proteomes" id="UP000094256">
    <property type="component" value="Chromosome"/>
</dbReference>
<gene>
    <name evidence="1" type="ORF">AWL63_06205</name>
</gene>
<accession>A0A1B3Z871</accession>